<feature type="transmembrane region" description="Helical" evidence="1">
    <location>
        <begin position="106"/>
        <end position="123"/>
    </location>
</feature>
<proteinExistence type="predicted"/>
<organism evidence="2 3">
    <name type="scientific">Rhabdobacter roseus</name>
    <dbReference type="NCBI Taxonomy" id="1655419"/>
    <lineage>
        <taxon>Bacteria</taxon>
        <taxon>Pseudomonadati</taxon>
        <taxon>Bacteroidota</taxon>
        <taxon>Cytophagia</taxon>
        <taxon>Cytophagales</taxon>
        <taxon>Cytophagaceae</taxon>
        <taxon>Rhabdobacter</taxon>
    </lineage>
</organism>
<protein>
    <submittedName>
        <fullName evidence="2">Uncharacterized protein</fullName>
    </submittedName>
</protein>
<keyword evidence="1" id="KW-0812">Transmembrane</keyword>
<dbReference type="EMBL" id="JACHGF010000008">
    <property type="protein sequence ID" value="MBB5286024.1"/>
    <property type="molecule type" value="Genomic_DNA"/>
</dbReference>
<feature type="transmembrane region" description="Helical" evidence="1">
    <location>
        <begin position="50"/>
        <end position="70"/>
    </location>
</feature>
<reference evidence="2 3" key="1">
    <citation type="submission" date="2020-08" db="EMBL/GenBank/DDBJ databases">
        <title>Genomic Encyclopedia of Type Strains, Phase IV (KMG-IV): sequencing the most valuable type-strain genomes for metagenomic binning, comparative biology and taxonomic classification.</title>
        <authorList>
            <person name="Goeker M."/>
        </authorList>
    </citation>
    <scope>NUCLEOTIDE SEQUENCE [LARGE SCALE GENOMIC DNA]</scope>
    <source>
        <strain evidence="2 3">DSM 105074</strain>
    </source>
</reference>
<feature type="transmembrane region" description="Helical" evidence="1">
    <location>
        <begin position="9"/>
        <end position="30"/>
    </location>
</feature>
<dbReference type="RefSeq" id="WP_184176758.1">
    <property type="nucleotide sequence ID" value="NZ_JACHGF010000008.1"/>
</dbReference>
<accession>A0A840TRT9</accession>
<comment type="caution">
    <text evidence="2">The sequence shown here is derived from an EMBL/GenBank/DDBJ whole genome shotgun (WGS) entry which is preliminary data.</text>
</comment>
<evidence type="ECO:0000313" key="2">
    <source>
        <dbReference type="EMBL" id="MBB5286024.1"/>
    </source>
</evidence>
<evidence type="ECO:0000313" key="3">
    <source>
        <dbReference type="Proteomes" id="UP000557307"/>
    </source>
</evidence>
<name>A0A840TRT9_9BACT</name>
<evidence type="ECO:0000256" key="1">
    <source>
        <dbReference type="SAM" id="Phobius"/>
    </source>
</evidence>
<sequence>MATFATRGLILIFSLTIVFHLLVLTGIIPYDIVWGGRIQTQADMYRFESLSLVVNAFFLLIVLINARLLPIQLPARLVGFVLWFMAFLFLLNTVGNLLSTNDTEKLIFTPLTAIIFGLTVVLLRHRNQPKRPTAD</sequence>
<gene>
    <name evidence="2" type="ORF">HNQ92_004184</name>
</gene>
<feature type="transmembrane region" description="Helical" evidence="1">
    <location>
        <begin position="77"/>
        <end position="94"/>
    </location>
</feature>
<dbReference type="Proteomes" id="UP000557307">
    <property type="component" value="Unassembled WGS sequence"/>
</dbReference>
<keyword evidence="3" id="KW-1185">Reference proteome</keyword>
<keyword evidence="1" id="KW-0472">Membrane</keyword>
<dbReference type="AlphaFoldDB" id="A0A840TRT9"/>
<keyword evidence="1" id="KW-1133">Transmembrane helix</keyword>